<evidence type="ECO:0000256" key="1">
    <source>
        <dbReference type="SAM" id="MobiDB-lite"/>
    </source>
</evidence>
<proteinExistence type="predicted"/>
<sequence length="90" mass="9658">MNVTKLATLSVAAMALIGAVSQAAQAQGKTRAQVHQELVQAQHDGVIPNSKTQYPPSADRVARNKELHALSWHAGEKSPPVDHHDTFAAR</sequence>
<evidence type="ECO:0000313" key="3">
    <source>
        <dbReference type="EMBL" id="ASW01571.1"/>
    </source>
</evidence>
<dbReference type="Proteomes" id="UP000215158">
    <property type="component" value="Chromosome 2"/>
</dbReference>
<feature type="region of interest" description="Disordered" evidence="1">
    <location>
        <begin position="68"/>
        <end position="90"/>
    </location>
</feature>
<organism evidence="3 4">
    <name type="scientific">Paraburkholderia aromaticivorans</name>
    <dbReference type="NCBI Taxonomy" id="2026199"/>
    <lineage>
        <taxon>Bacteria</taxon>
        <taxon>Pseudomonadati</taxon>
        <taxon>Pseudomonadota</taxon>
        <taxon>Betaproteobacteria</taxon>
        <taxon>Burkholderiales</taxon>
        <taxon>Burkholderiaceae</taxon>
        <taxon>Paraburkholderia</taxon>
    </lineage>
</organism>
<dbReference type="Pfam" id="PF13663">
    <property type="entry name" value="DUF4148"/>
    <property type="match status" value="1"/>
</dbReference>
<protein>
    <recommendedName>
        <fullName evidence="5">DUF4148 domain-containing protein</fullName>
    </recommendedName>
</protein>
<dbReference type="InterPro" id="IPR025421">
    <property type="entry name" value="DUF4148"/>
</dbReference>
<name>A0A248VRF0_9BURK</name>
<feature type="signal peptide" evidence="2">
    <location>
        <begin position="1"/>
        <end position="26"/>
    </location>
</feature>
<evidence type="ECO:0008006" key="5">
    <source>
        <dbReference type="Google" id="ProtNLM"/>
    </source>
</evidence>
<feature type="chain" id="PRO_5012173753" description="DUF4148 domain-containing protein" evidence="2">
    <location>
        <begin position="27"/>
        <end position="90"/>
    </location>
</feature>
<dbReference type="EMBL" id="CP022990">
    <property type="protein sequence ID" value="ASW01571.1"/>
    <property type="molecule type" value="Genomic_DNA"/>
</dbReference>
<keyword evidence="4" id="KW-1185">Reference proteome</keyword>
<dbReference type="KEGG" id="parb:CJU94_25750"/>
<evidence type="ECO:0000313" key="4">
    <source>
        <dbReference type="Proteomes" id="UP000215158"/>
    </source>
</evidence>
<dbReference type="AlphaFoldDB" id="A0A248VRF0"/>
<dbReference type="RefSeq" id="WP_095421465.1">
    <property type="nucleotide sequence ID" value="NZ_CP022990.1"/>
</dbReference>
<evidence type="ECO:0000256" key="2">
    <source>
        <dbReference type="SAM" id="SignalP"/>
    </source>
</evidence>
<accession>A0A248VRF0</accession>
<keyword evidence="2" id="KW-0732">Signal</keyword>
<gene>
    <name evidence="3" type="ORF">CJU94_25750</name>
</gene>
<dbReference type="OrthoDB" id="9027309at2"/>
<reference evidence="3 4" key="1">
    <citation type="submission" date="2017-08" db="EMBL/GenBank/DDBJ databases">
        <title>Identification and genetic characteristics of simultaneous BTEX- and naphthalene-degrading Paraburkholderia sp. BN5 isolated from petroleum-contaminated soil.</title>
        <authorList>
            <person name="Lee Y."/>
            <person name="Jeon C.O."/>
        </authorList>
    </citation>
    <scope>NUCLEOTIDE SEQUENCE [LARGE SCALE GENOMIC DNA]</scope>
    <source>
        <strain evidence="3 4">BN5</strain>
    </source>
</reference>